<keyword evidence="6" id="KW-0472">Membrane</keyword>
<keyword evidence="7" id="KW-0967">Endosome</keyword>
<feature type="non-terminal residue" evidence="9">
    <location>
        <position position="1"/>
    </location>
</feature>
<keyword evidence="2 7" id="KW-0343">GTPase activation</keyword>
<dbReference type="PANTHER" id="PTHR23180">
    <property type="entry name" value="CENTAURIN/ARF"/>
    <property type="match status" value="1"/>
</dbReference>
<evidence type="ECO:0000313" key="9">
    <source>
        <dbReference type="EMBL" id="MEQ2208216.1"/>
    </source>
</evidence>
<evidence type="ECO:0000256" key="2">
    <source>
        <dbReference type="ARBA" id="ARBA00022468"/>
    </source>
</evidence>
<name>A0ABV0RJ60_9TELE</name>
<evidence type="ECO:0000256" key="7">
    <source>
        <dbReference type="RuleBase" id="RU369028"/>
    </source>
</evidence>
<feature type="region of interest" description="Disordered" evidence="8">
    <location>
        <begin position="22"/>
        <end position="80"/>
    </location>
</feature>
<comment type="subcellular location">
    <subcellularLocation>
        <location evidence="1">Endomembrane system</location>
        <topology evidence="1">Peripheral membrane protein</topology>
    </subcellularLocation>
    <subcellularLocation>
        <location evidence="7">Endosome membrane</location>
        <topology evidence="7">Peripheral membrane protein</topology>
    </subcellularLocation>
</comment>
<comment type="activity regulation">
    <text evidence="7">GAP activity stimulated by phosphatidylinositol 4,5-bisphosphate (PIP2) and phosphatidic acid.</text>
</comment>
<comment type="function">
    <text evidence="7">GTPase-activating protein for the ADP ribosylation factor family.</text>
</comment>
<keyword evidence="5 7" id="KW-0862">Zinc</keyword>
<reference evidence="9 10" key="1">
    <citation type="submission" date="2021-06" db="EMBL/GenBank/DDBJ databases">
        <authorList>
            <person name="Palmer J.M."/>
        </authorList>
    </citation>
    <scope>NUCLEOTIDE SEQUENCE [LARGE SCALE GENOMIC DNA]</scope>
    <source>
        <strain evidence="9 10">XC_2019</strain>
        <tissue evidence="9">Muscle</tissue>
    </source>
</reference>
<sequence>HEVEAYIKAKYVDRRFVRRPSDEELRNKVVSLSKQEKRLSSSSDHLPPKPPPSTPKLRPGSRVTGQSESPPMPATLPAASPCKEVVFYEPKEYSPGLQLYWASFTRSLPDMAEAVAHSAEVNWVNTEEDKRTPLIMAVHGVRDETYQDIFQDFTHMASNDPDKLNRYQQYDQQRP</sequence>
<evidence type="ECO:0000256" key="6">
    <source>
        <dbReference type="ARBA" id="ARBA00023136"/>
    </source>
</evidence>
<dbReference type="EMBL" id="JAHRIN010050424">
    <property type="protein sequence ID" value="MEQ2208216.1"/>
    <property type="molecule type" value="Genomic_DNA"/>
</dbReference>
<evidence type="ECO:0000256" key="3">
    <source>
        <dbReference type="ARBA" id="ARBA00022723"/>
    </source>
</evidence>
<gene>
    <name evidence="9" type="ORF">XENOCAPTIV_000550</name>
</gene>
<evidence type="ECO:0000256" key="1">
    <source>
        <dbReference type="ARBA" id="ARBA00004184"/>
    </source>
</evidence>
<comment type="caution">
    <text evidence="9">The sequence shown here is derived from an EMBL/GenBank/DDBJ whole genome shotgun (WGS) entry which is preliminary data.</text>
</comment>
<keyword evidence="10" id="KW-1185">Reference proteome</keyword>
<keyword evidence="4 7" id="KW-0677">Repeat</keyword>
<keyword evidence="7" id="KW-0040">ANK repeat</keyword>
<accession>A0ABV0RJ60</accession>
<keyword evidence="7" id="KW-0863">Zinc-finger</keyword>
<organism evidence="9 10">
    <name type="scientific">Xenoophorus captivus</name>
    <dbReference type="NCBI Taxonomy" id="1517983"/>
    <lineage>
        <taxon>Eukaryota</taxon>
        <taxon>Metazoa</taxon>
        <taxon>Chordata</taxon>
        <taxon>Craniata</taxon>
        <taxon>Vertebrata</taxon>
        <taxon>Euteleostomi</taxon>
        <taxon>Actinopterygii</taxon>
        <taxon>Neopterygii</taxon>
        <taxon>Teleostei</taxon>
        <taxon>Neoteleostei</taxon>
        <taxon>Acanthomorphata</taxon>
        <taxon>Ovalentaria</taxon>
        <taxon>Atherinomorphae</taxon>
        <taxon>Cyprinodontiformes</taxon>
        <taxon>Goodeidae</taxon>
        <taxon>Xenoophorus</taxon>
    </lineage>
</organism>
<keyword evidence="3 7" id="KW-0479">Metal-binding</keyword>
<evidence type="ECO:0000256" key="5">
    <source>
        <dbReference type="ARBA" id="ARBA00022833"/>
    </source>
</evidence>
<comment type="domain">
    <text evidence="7">The BAR domain mediates homodimerization, it can neither bind membrane nor impart curvature, but instead requires the neighboring PH domain to achieve these functions.</text>
</comment>
<evidence type="ECO:0000313" key="10">
    <source>
        <dbReference type="Proteomes" id="UP001434883"/>
    </source>
</evidence>
<comment type="domain">
    <text evidence="7">PH domain binds phospholipids including phosphatidic acid, phosphatidylinositol 3-phosphate, phosphatidylinositol 3,5-bisphosphate (PIP2) and phosphatidylinositol 3,4,5-trisphosphate (PIP3). May mediate protein binding to PIP2 or PIP3 containing membranes.</text>
</comment>
<dbReference type="InterPro" id="IPR045258">
    <property type="entry name" value="ACAP1/2/3-like"/>
</dbReference>
<dbReference type="PANTHER" id="PTHR23180:SF241">
    <property type="entry name" value="ARF-GAP WITH COILED-COIL, ANK REPEAT AND PH DOMAIN-CONTAINING PROTEIN 2"/>
    <property type="match status" value="1"/>
</dbReference>
<evidence type="ECO:0000256" key="8">
    <source>
        <dbReference type="SAM" id="MobiDB-lite"/>
    </source>
</evidence>
<evidence type="ECO:0000256" key="4">
    <source>
        <dbReference type="ARBA" id="ARBA00022737"/>
    </source>
</evidence>
<protein>
    <recommendedName>
        <fullName evidence="7">Arf-GAP with coiled-coil, ANK repeat and PH domain-containing protein</fullName>
        <shortName evidence="7">Cnt-b</shortName>
    </recommendedName>
    <alternativeName>
        <fullName evidence="7">Centaurin-beta</fullName>
    </alternativeName>
</protein>
<proteinExistence type="predicted"/>
<dbReference type="Proteomes" id="UP001434883">
    <property type="component" value="Unassembled WGS sequence"/>
</dbReference>